<sequence length="63" mass="6780">MADLTAMHGRGSAEQMAAWAAYRVLNDRWSALIRQAAGAGHTLADVARAAGCARPSLYRHLRS</sequence>
<dbReference type="InterPro" id="IPR009057">
    <property type="entry name" value="Homeodomain-like_sf"/>
</dbReference>
<dbReference type="AlphaFoldDB" id="A0A285EC28"/>
<dbReference type="EMBL" id="OBDO01000004">
    <property type="protein sequence ID" value="SNX96540.1"/>
    <property type="molecule type" value="Genomic_DNA"/>
</dbReference>
<dbReference type="OrthoDB" id="4542604at2"/>
<evidence type="ECO:0000313" key="2">
    <source>
        <dbReference type="Proteomes" id="UP000219514"/>
    </source>
</evidence>
<keyword evidence="2" id="KW-1185">Reference proteome</keyword>
<dbReference type="Proteomes" id="UP000219514">
    <property type="component" value="Unassembled WGS sequence"/>
</dbReference>
<evidence type="ECO:0008006" key="3">
    <source>
        <dbReference type="Google" id="ProtNLM"/>
    </source>
</evidence>
<reference evidence="1 2" key="1">
    <citation type="submission" date="2017-09" db="EMBL/GenBank/DDBJ databases">
        <authorList>
            <person name="Ehlers B."/>
            <person name="Leendertz F.H."/>
        </authorList>
    </citation>
    <scope>NUCLEOTIDE SEQUENCE [LARGE SCALE GENOMIC DNA]</scope>
    <source>
        <strain evidence="1 2">DSM 46844</strain>
    </source>
</reference>
<dbReference type="RefSeq" id="WP_097206547.1">
    <property type="nucleotide sequence ID" value="NZ_JACHXB010000002.1"/>
</dbReference>
<proteinExistence type="predicted"/>
<dbReference type="SUPFAM" id="SSF46689">
    <property type="entry name" value="Homeodomain-like"/>
    <property type="match status" value="1"/>
</dbReference>
<accession>A0A285EC28</accession>
<organism evidence="1 2">
    <name type="scientific">Geodermatophilus sabuli</name>
    <dbReference type="NCBI Taxonomy" id="1564158"/>
    <lineage>
        <taxon>Bacteria</taxon>
        <taxon>Bacillati</taxon>
        <taxon>Actinomycetota</taxon>
        <taxon>Actinomycetes</taxon>
        <taxon>Geodermatophilales</taxon>
        <taxon>Geodermatophilaceae</taxon>
        <taxon>Geodermatophilus</taxon>
    </lineage>
</organism>
<protein>
    <recommendedName>
        <fullName evidence="3">Helix-turn-helix domain-containing protein</fullName>
    </recommendedName>
</protein>
<gene>
    <name evidence="1" type="ORF">SAMN06893097_104255</name>
</gene>
<name>A0A285EC28_9ACTN</name>
<evidence type="ECO:0000313" key="1">
    <source>
        <dbReference type="EMBL" id="SNX96540.1"/>
    </source>
</evidence>